<dbReference type="Proteomes" id="UP000182278">
    <property type="component" value="Unassembled WGS sequence"/>
</dbReference>
<proteinExistence type="inferred from homology"/>
<dbReference type="EMBL" id="MNUO01000124">
    <property type="protein sequence ID" value="OIN95853.1"/>
    <property type="molecule type" value="Genomic_DNA"/>
</dbReference>
<gene>
    <name evidence="3" type="ORF">AUJ66_08140</name>
</gene>
<dbReference type="Pfam" id="PF12850">
    <property type="entry name" value="Metallophos_2"/>
    <property type="match status" value="1"/>
</dbReference>
<dbReference type="Gene3D" id="3.60.21.10">
    <property type="match status" value="1"/>
</dbReference>
<dbReference type="GO" id="GO:0005737">
    <property type="term" value="C:cytoplasm"/>
    <property type="evidence" value="ECO:0007669"/>
    <property type="project" value="TreeGrafter"/>
</dbReference>
<accession>A0A1J4SC86</accession>
<comment type="caution">
    <text evidence="3">The sequence shown here is derived from an EMBL/GenBank/DDBJ whole genome shotgun (WGS) entry which is preliminary data.</text>
</comment>
<dbReference type="PANTHER" id="PTHR42850:SF2">
    <property type="entry name" value="BLL5683 PROTEIN"/>
    <property type="match status" value="1"/>
</dbReference>
<evidence type="ECO:0000256" key="1">
    <source>
        <dbReference type="ARBA" id="ARBA00008950"/>
    </source>
</evidence>
<protein>
    <recommendedName>
        <fullName evidence="2">Calcineurin-like phosphoesterase domain-containing protein</fullName>
    </recommendedName>
</protein>
<dbReference type="InterPro" id="IPR024654">
    <property type="entry name" value="Calcineurin-like_PHP_lpxH"/>
</dbReference>
<dbReference type="InterPro" id="IPR029052">
    <property type="entry name" value="Metallo-depent_PP-like"/>
</dbReference>
<dbReference type="AlphaFoldDB" id="A0A1J4SC86"/>
<evidence type="ECO:0000259" key="2">
    <source>
        <dbReference type="Pfam" id="PF12850"/>
    </source>
</evidence>
<reference evidence="3 4" key="1">
    <citation type="journal article" date="2016" name="Environ. Microbiol.">
        <title>Genomic resolution of a cold subsurface aquifer community provides metabolic insights for novel microbes adapted to high CO concentrations.</title>
        <authorList>
            <person name="Probst A.J."/>
            <person name="Castelle C.J."/>
            <person name="Singh A."/>
            <person name="Brown C.T."/>
            <person name="Anantharaman K."/>
            <person name="Sharon I."/>
            <person name="Hug L.A."/>
            <person name="Burstein D."/>
            <person name="Emerson J.B."/>
            <person name="Thomas B.C."/>
            <person name="Banfield J.F."/>
        </authorList>
    </citation>
    <scope>NUCLEOTIDE SEQUENCE [LARGE SCALE GENOMIC DNA]</scope>
    <source>
        <strain evidence="3">CG1_02_38_46</strain>
    </source>
</reference>
<dbReference type="InterPro" id="IPR050126">
    <property type="entry name" value="Ap4A_hydrolase"/>
</dbReference>
<dbReference type="PANTHER" id="PTHR42850">
    <property type="entry name" value="METALLOPHOSPHOESTERASE"/>
    <property type="match status" value="1"/>
</dbReference>
<dbReference type="InterPro" id="IPR011152">
    <property type="entry name" value="Pesterase_MJ0912"/>
</dbReference>
<dbReference type="PIRSF" id="PIRSF000883">
    <property type="entry name" value="Pesterase_MJ0912"/>
    <property type="match status" value="1"/>
</dbReference>
<feature type="domain" description="Calcineurin-like phosphoesterase" evidence="2">
    <location>
        <begin position="1"/>
        <end position="198"/>
    </location>
</feature>
<name>A0A1J4SC86_9BACT</name>
<dbReference type="SUPFAM" id="SSF56300">
    <property type="entry name" value="Metallo-dependent phosphatases"/>
    <property type="match status" value="1"/>
</dbReference>
<evidence type="ECO:0000313" key="3">
    <source>
        <dbReference type="EMBL" id="OIN95853.1"/>
    </source>
</evidence>
<sequence>MKYGIVSDIHGNLEALMTVLSYLRDKVSSYICSGDIVGYGPYPNECVEVMRTLEGLILVAGNHDLGAVGMKDIAELNSDARTAIIWTSKVLNPENREYLRNLKCKVEEKKFTVVHGSPQDPTNEYLLDSCTMEKNLSFFNTALCFIGHSHIPLYYHKKKIEILGDDERINPEEKAIVNLGSVGQPRDRNPMASFGIYDDEKGEIEIKRLSYDIRKTQEAMIKVDLPPFLIIRLTIGM</sequence>
<organism evidence="3 4">
    <name type="scientific">Candidatus Desantisbacteria bacterium CG1_02_38_46</name>
    <dbReference type="NCBI Taxonomy" id="1817893"/>
    <lineage>
        <taxon>Bacteria</taxon>
        <taxon>Candidatus Desantisiibacteriota</taxon>
    </lineage>
</organism>
<comment type="similarity">
    <text evidence="1">Belongs to the metallophosphoesterase superfamily. YfcE family.</text>
</comment>
<dbReference type="GO" id="GO:0016791">
    <property type="term" value="F:phosphatase activity"/>
    <property type="evidence" value="ECO:0007669"/>
    <property type="project" value="TreeGrafter"/>
</dbReference>
<evidence type="ECO:0000313" key="4">
    <source>
        <dbReference type="Proteomes" id="UP000182278"/>
    </source>
</evidence>
<dbReference type="STRING" id="1817893.AUJ66_08140"/>